<comment type="caution">
    <text evidence="1">The sequence shown here is derived from an EMBL/GenBank/DDBJ whole genome shotgun (WGS) entry which is preliminary data.</text>
</comment>
<dbReference type="RefSeq" id="WP_390357806.1">
    <property type="nucleotide sequence ID" value="NZ_JBHUIZ010000017.1"/>
</dbReference>
<keyword evidence="2" id="KW-1185">Reference proteome</keyword>
<evidence type="ECO:0000313" key="1">
    <source>
        <dbReference type="EMBL" id="MDY0393254.1"/>
    </source>
</evidence>
<organism evidence="1 2">
    <name type="scientific">Tigheibacillus halophilus</name>
    <dbReference type="NCBI Taxonomy" id="361280"/>
    <lineage>
        <taxon>Bacteria</taxon>
        <taxon>Bacillati</taxon>
        <taxon>Bacillota</taxon>
        <taxon>Bacilli</taxon>
        <taxon>Bacillales</taxon>
        <taxon>Bacillaceae</taxon>
        <taxon>Tigheibacillus</taxon>
    </lineage>
</organism>
<dbReference type="InterPro" id="IPR027417">
    <property type="entry name" value="P-loop_NTPase"/>
</dbReference>
<reference evidence="1 2" key="1">
    <citation type="submission" date="2023-10" db="EMBL/GenBank/DDBJ databases">
        <title>Virgibacillus halophilus 5B73C genome.</title>
        <authorList>
            <person name="Miliotis G."/>
            <person name="Sengupta P."/>
            <person name="Hameed A."/>
            <person name="Chuvochina M."/>
            <person name="Mcdonagh F."/>
            <person name="Simpson A.C."/>
            <person name="Singh N.K."/>
            <person name="Rekha P.D."/>
            <person name="Raman K."/>
            <person name="Hugenholtz P."/>
            <person name="Venkateswaran K."/>
        </authorList>
    </citation>
    <scope>NUCLEOTIDE SEQUENCE [LARGE SCALE GENOMIC DNA]</scope>
    <source>
        <strain evidence="1 2">5B73C</strain>
    </source>
</reference>
<evidence type="ECO:0000313" key="2">
    <source>
        <dbReference type="Proteomes" id="UP001281447"/>
    </source>
</evidence>
<proteinExistence type="predicted"/>
<protein>
    <submittedName>
        <fullName evidence="1">Uncharacterized protein</fullName>
    </submittedName>
</protein>
<gene>
    <name evidence="1" type="ORF">RWE15_00950</name>
</gene>
<name>A0ABU5C1R9_9BACI</name>
<accession>A0ABU5C1R9</accession>
<sequence length="342" mass="39166">MKKIGYYAAGHTGKGFVNYLHTNCEGLKKIYVLKHPSYQVKTGILQRLISHFEQNNDVEVLYSSYGVKYLDGCIVRGRSIAFIDDTIADRLENVEMIEIGHPNATDYASNEQIGLHLQAAYDYFSRGLKIHDKLEDIFVHEMNFDKADEVATTFIERILQNAVRQGKNSYTYHRLFGTNTPDGAVNKVRELLNDLQYSCFIKGRAGTGKSTFMKKVLAACKEYGYDVELYHCSFDPESVDMVLVRDLNFCIFDSTDPHELYPQLAGEEIIDMYKETVAPGTDEKYEKEIAAVNGEYKSYMKRGLQELEKAGKWVTRIDERYLLSETEYEKLFDGIISQAEKS</sequence>
<dbReference type="SUPFAM" id="SSF52540">
    <property type="entry name" value="P-loop containing nucleoside triphosphate hydrolases"/>
    <property type="match status" value="1"/>
</dbReference>
<dbReference type="EMBL" id="JAWDIP010000003">
    <property type="protein sequence ID" value="MDY0393254.1"/>
    <property type="molecule type" value="Genomic_DNA"/>
</dbReference>
<dbReference type="Proteomes" id="UP001281447">
    <property type="component" value="Unassembled WGS sequence"/>
</dbReference>